<keyword evidence="1" id="KW-1185">Reference proteome</keyword>
<dbReference type="RefSeq" id="XP_036368184.1">
    <property type="nucleotide sequence ID" value="XM_036512291.1"/>
</dbReference>
<reference evidence="2 3" key="1">
    <citation type="submission" date="2025-08" db="UniProtKB">
        <authorList>
            <consortium name="RefSeq"/>
        </authorList>
    </citation>
    <scope>IDENTIFICATION</scope>
</reference>
<proteinExistence type="predicted"/>
<dbReference type="RefSeq" id="XP_029649374.1">
    <property type="nucleotide sequence ID" value="XM_029793514.2"/>
</dbReference>
<dbReference type="RefSeq" id="XP_036368185.1">
    <property type="nucleotide sequence ID" value="XM_036512292.1"/>
</dbReference>
<dbReference type="AlphaFoldDB" id="A0A6P7TE01"/>
<dbReference type="Proteomes" id="UP000515154">
    <property type="component" value="Linkage group LG22"/>
</dbReference>
<protein>
    <submittedName>
        <fullName evidence="2 3">Uncharacterized protein LOC115223100</fullName>
    </submittedName>
</protein>
<evidence type="ECO:0000313" key="1">
    <source>
        <dbReference type="Proteomes" id="UP000515154"/>
    </source>
</evidence>
<organism evidence="1 2">
    <name type="scientific">Octopus sinensis</name>
    <name type="common">East Asian common octopus</name>
    <dbReference type="NCBI Taxonomy" id="2607531"/>
    <lineage>
        <taxon>Eukaryota</taxon>
        <taxon>Metazoa</taxon>
        <taxon>Spiralia</taxon>
        <taxon>Lophotrochozoa</taxon>
        <taxon>Mollusca</taxon>
        <taxon>Cephalopoda</taxon>
        <taxon>Coleoidea</taxon>
        <taxon>Octopodiformes</taxon>
        <taxon>Octopoda</taxon>
        <taxon>Incirrata</taxon>
        <taxon>Octopodidae</taxon>
        <taxon>Octopus</taxon>
    </lineage>
</organism>
<evidence type="ECO:0000313" key="3">
    <source>
        <dbReference type="RefSeq" id="XP_036368184.1"/>
    </source>
</evidence>
<evidence type="ECO:0000313" key="2">
    <source>
        <dbReference type="RefSeq" id="XP_029649374.1"/>
    </source>
</evidence>
<gene>
    <name evidence="2 3 4" type="primary">LOC115223100</name>
</gene>
<name>A0A6P7TE01_9MOLL</name>
<accession>A0A6P7TE01</accession>
<sequence>MCEDRYSDYVRLSSQLSKVTEDLHKILYEFSCIAPKMENSSSLSPQQLQPSSTSHTQLNKSDNCICCNSRHTGYADWFLSPLHKPYHMRPDDYMINQHYRPGYLGALFDLKSKADMNDHKFSEECLVKYLNAAKCKDLFDCKSADRRLLDKEIFNLNSKNREDQLFNISVQMAKLRLDKLHLNEEILLETKRQQELERTRPPRKFWYMLRTREFTIEHMKNQNMLKYYEYLNDILNYRKQLLKASRDAKRHFLQCLY</sequence>
<dbReference type="KEGG" id="osn:115223100"/>
<evidence type="ECO:0000313" key="4">
    <source>
        <dbReference type="RefSeq" id="XP_036368185.1"/>
    </source>
</evidence>